<evidence type="ECO:0000313" key="3">
    <source>
        <dbReference type="EMBL" id="RZB86631.1"/>
    </source>
</evidence>
<protein>
    <submittedName>
        <fullName evidence="3">Uncharacterized protein</fullName>
    </submittedName>
</protein>
<evidence type="ECO:0000256" key="1">
    <source>
        <dbReference type="SAM" id="MobiDB-lite"/>
    </source>
</evidence>
<dbReference type="Proteomes" id="UP000289340">
    <property type="component" value="Chromosome 10"/>
</dbReference>
<proteinExistence type="predicted"/>
<feature type="region of interest" description="Disordered" evidence="1">
    <location>
        <begin position="50"/>
        <end position="89"/>
    </location>
</feature>
<comment type="caution">
    <text evidence="3">The sequence shown here is derived from an EMBL/GenBank/DDBJ whole genome shotgun (WGS) entry which is preliminary data.</text>
</comment>
<reference evidence="3 4" key="1">
    <citation type="submission" date="2018-09" db="EMBL/GenBank/DDBJ databases">
        <title>A high-quality reference genome of wild soybean provides a powerful tool to mine soybean genomes.</title>
        <authorList>
            <person name="Xie M."/>
            <person name="Chung C.Y.L."/>
            <person name="Li M.-W."/>
            <person name="Wong F.-L."/>
            <person name="Chan T.-F."/>
            <person name="Lam H.-M."/>
        </authorList>
    </citation>
    <scope>NUCLEOTIDE SEQUENCE [LARGE SCALE GENOMIC DNA]</scope>
    <source>
        <strain evidence="4">cv. W05</strain>
        <tissue evidence="3">Hypocotyl of etiolated seedlings</tissue>
    </source>
</reference>
<dbReference type="PANTHER" id="PTHR36789:SF1">
    <property type="entry name" value="TRANSMEMBRANE PROTEIN"/>
    <property type="match status" value="1"/>
</dbReference>
<accession>A0A445IKR7</accession>
<dbReference type="PANTHER" id="PTHR36789">
    <property type="entry name" value="TRANSMEMBRANE PROTEIN"/>
    <property type="match status" value="1"/>
</dbReference>
<name>A0A445IKR7_GLYSO</name>
<feature type="transmembrane region" description="Helical" evidence="2">
    <location>
        <begin position="128"/>
        <end position="149"/>
    </location>
</feature>
<keyword evidence="2" id="KW-1133">Transmembrane helix</keyword>
<gene>
    <name evidence="3" type="ORF">D0Y65_026622</name>
</gene>
<evidence type="ECO:0000256" key="2">
    <source>
        <dbReference type="SAM" id="Phobius"/>
    </source>
</evidence>
<keyword evidence="2" id="KW-0472">Membrane</keyword>
<sequence length="227" mass="25287">MTNTIVGLKPSLSLSLSIPLSHSFPFSSPLSLKPHPLFLSPKPHPFLKFANNNNNNELREQGNTQQQQQQKKPPNGSKEEEEEEKVNDWSNQRRTILGFNWRTLLDPDPDNVLALGLTGILTWASVQVLWQLLFISLAILTAAINYPSLNSFWLVYRMLSLCCVYPTDNLLPCTVASGDVIFIFLASASSPFSLISATIFMATEICGFPKWDLSQSAVSNTTIESEN</sequence>
<dbReference type="EMBL" id="QZWG01000010">
    <property type="protein sequence ID" value="RZB86631.1"/>
    <property type="molecule type" value="Genomic_DNA"/>
</dbReference>
<evidence type="ECO:0000313" key="4">
    <source>
        <dbReference type="Proteomes" id="UP000289340"/>
    </source>
</evidence>
<feature type="transmembrane region" description="Helical" evidence="2">
    <location>
        <begin position="180"/>
        <end position="202"/>
    </location>
</feature>
<keyword evidence="4" id="KW-1185">Reference proteome</keyword>
<dbReference type="AlphaFoldDB" id="A0A445IKR7"/>
<organism evidence="3 4">
    <name type="scientific">Glycine soja</name>
    <name type="common">Wild soybean</name>
    <dbReference type="NCBI Taxonomy" id="3848"/>
    <lineage>
        <taxon>Eukaryota</taxon>
        <taxon>Viridiplantae</taxon>
        <taxon>Streptophyta</taxon>
        <taxon>Embryophyta</taxon>
        <taxon>Tracheophyta</taxon>
        <taxon>Spermatophyta</taxon>
        <taxon>Magnoliopsida</taxon>
        <taxon>eudicotyledons</taxon>
        <taxon>Gunneridae</taxon>
        <taxon>Pentapetalae</taxon>
        <taxon>rosids</taxon>
        <taxon>fabids</taxon>
        <taxon>Fabales</taxon>
        <taxon>Fabaceae</taxon>
        <taxon>Papilionoideae</taxon>
        <taxon>50 kb inversion clade</taxon>
        <taxon>NPAAA clade</taxon>
        <taxon>indigoferoid/millettioid clade</taxon>
        <taxon>Phaseoleae</taxon>
        <taxon>Glycine</taxon>
        <taxon>Glycine subgen. Soja</taxon>
    </lineage>
</organism>
<keyword evidence="2" id="KW-0812">Transmembrane</keyword>